<feature type="region of interest" description="Disordered" evidence="1">
    <location>
        <begin position="1"/>
        <end position="20"/>
    </location>
</feature>
<dbReference type="EMBL" id="HBUF01184875">
    <property type="protein sequence ID" value="CAG6656425.1"/>
    <property type="molecule type" value="Transcribed_RNA"/>
</dbReference>
<dbReference type="EMBL" id="HBUF01184862">
    <property type="protein sequence ID" value="CAG6656369.1"/>
    <property type="molecule type" value="Transcribed_RNA"/>
</dbReference>
<organism evidence="3">
    <name type="scientific">Cacopsylla melanoneura</name>
    <dbReference type="NCBI Taxonomy" id="428564"/>
    <lineage>
        <taxon>Eukaryota</taxon>
        <taxon>Metazoa</taxon>
        <taxon>Ecdysozoa</taxon>
        <taxon>Arthropoda</taxon>
        <taxon>Hexapoda</taxon>
        <taxon>Insecta</taxon>
        <taxon>Pterygota</taxon>
        <taxon>Neoptera</taxon>
        <taxon>Paraneoptera</taxon>
        <taxon>Hemiptera</taxon>
        <taxon>Sternorrhyncha</taxon>
        <taxon>Psylloidea</taxon>
        <taxon>Psyllidae</taxon>
        <taxon>Psyllinae</taxon>
        <taxon>Cacopsylla</taxon>
    </lineage>
</organism>
<dbReference type="EMBL" id="HBUF01184870">
    <property type="protein sequence ID" value="CAG6656402.1"/>
    <property type="molecule type" value="Transcribed_RNA"/>
</dbReference>
<dbReference type="AlphaFoldDB" id="A0A8D8RV59"/>
<dbReference type="EMBL" id="HBUF01184867">
    <property type="protein sequence ID" value="CAG6656389.1"/>
    <property type="molecule type" value="Transcribed_RNA"/>
</dbReference>
<dbReference type="EMBL" id="HBUF01184878">
    <property type="protein sequence ID" value="CAG6656436.1"/>
    <property type="molecule type" value="Transcribed_RNA"/>
</dbReference>
<dbReference type="EMBL" id="HBUF01184872">
    <property type="protein sequence ID" value="CAG6656413.1"/>
    <property type="molecule type" value="Transcribed_RNA"/>
</dbReference>
<feature type="domain" description="Retrotransposon gag" evidence="2">
    <location>
        <begin position="345"/>
        <end position="431"/>
    </location>
</feature>
<dbReference type="EMBL" id="HBUF01184864">
    <property type="protein sequence ID" value="CAG6656377.1"/>
    <property type="molecule type" value="Transcribed_RNA"/>
</dbReference>
<feature type="region of interest" description="Disordered" evidence="1">
    <location>
        <begin position="194"/>
        <end position="222"/>
    </location>
</feature>
<feature type="region of interest" description="Disordered" evidence="1">
    <location>
        <begin position="525"/>
        <end position="575"/>
    </location>
</feature>
<dbReference type="EMBL" id="HBUF01184871">
    <property type="protein sequence ID" value="CAG6656408.1"/>
    <property type="molecule type" value="Transcribed_RNA"/>
</dbReference>
<feature type="region of interest" description="Disordered" evidence="1">
    <location>
        <begin position="466"/>
        <end position="499"/>
    </location>
</feature>
<dbReference type="Pfam" id="PF03732">
    <property type="entry name" value="Retrotrans_gag"/>
    <property type="match status" value="1"/>
</dbReference>
<name>A0A8D8RV59_9HEMI</name>
<evidence type="ECO:0000259" key="2">
    <source>
        <dbReference type="Pfam" id="PF03732"/>
    </source>
</evidence>
<dbReference type="EMBL" id="HBUF01184876">
    <property type="protein sequence ID" value="CAG6656428.1"/>
    <property type="molecule type" value="Transcribed_RNA"/>
</dbReference>
<reference evidence="3" key="1">
    <citation type="submission" date="2021-05" db="EMBL/GenBank/DDBJ databases">
        <authorList>
            <person name="Alioto T."/>
            <person name="Alioto T."/>
            <person name="Gomez Garrido J."/>
        </authorList>
    </citation>
    <scope>NUCLEOTIDE SEQUENCE</scope>
</reference>
<feature type="compositionally biased region" description="Acidic residues" evidence="1">
    <location>
        <begin position="194"/>
        <end position="208"/>
    </location>
</feature>
<dbReference type="EMBL" id="HBUF01184861">
    <property type="protein sequence ID" value="CAG6656364.1"/>
    <property type="molecule type" value="Transcribed_RNA"/>
</dbReference>
<feature type="compositionally biased region" description="Polar residues" evidence="1">
    <location>
        <begin position="544"/>
        <end position="561"/>
    </location>
</feature>
<dbReference type="InterPro" id="IPR005162">
    <property type="entry name" value="Retrotrans_gag_dom"/>
</dbReference>
<accession>A0A8D8RV59</accession>
<dbReference type="EMBL" id="HBUF01184866">
    <property type="protein sequence ID" value="CAG6656385.1"/>
    <property type="molecule type" value="Transcribed_RNA"/>
</dbReference>
<feature type="compositionally biased region" description="Basic and acidic residues" evidence="1">
    <location>
        <begin position="477"/>
        <end position="492"/>
    </location>
</feature>
<dbReference type="EMBL" id="HBUF01184873">
    <property type="protein sequence ID" value="CAG6656416.1"/>
    <property type="molecule type" value="Transcribed_RNA"/>
</dbReference>
<evidence type="ECO:0000256" key="1">
    <source>
        <dbReference type="SAM" id="MobiDB-lite"/>
    </source>
</evidence>
<dbReference type="EMBL" id="HBUF01184868">
    <property type="protein sequence ID" value="CAG6656394.1"/>
    <property type="molecule type" value="Transcribed_RNA"/>
</dbReference>
<dbReference type="EMBL" id="HBUF01184877">
    <property type="protein sequence ID" value="CAG6656433.1"/>
    <property type="molecule type" value="Transcribed_RNA"/>
</dbReference>
<dbReference type="EMBL" id="HBUF01184863">
    <property type="protein sequence ID" value="CAG6656374.1"/>
    <property type="molecule type" value="Transcribed_RNA"/>
</dbReference>
<sequence length="606" mass="68820">MSTPNGNGQSPATTSRQNLEGQNVENPFSLLGTAVPPAANATKRDVTITTGIVLARLEKEQVHYLKEDELNFEIRLRSGKPRGSIPIRKRQLKLLLDRVRAGLIKIRDRSSEVDPCEFRLVEAAVEEFDEEVRGFTGRQSTFLFRQLKVRIQHWLNRVSYWKASSHIIYEKQRMTMLKFATLLQRLELHAREWEEGEENGGEAEEDREETAAAQNVGESEELFSRSPVIPAGNLLDLESPVGTLSGHGRASRPSISFAPRPRSSSLLPPNPSRSEQTLQTAAYPSYQSINRSSERPRVQHLKTHHWNLKFSGAGDSLTARSFLERLALKARVYDVSWNDMLQNISELLDGVAFSWYLSRSEEFGEWRDFEVAFLEAFENGGGRAQLLQEIANTRQQKDETVTSYMSRLRLLLLRSPERLSGEVQVELAIQGALDKYRDLLSVSQLRNLNEVETRLKQMESVRVNRYEPEDTPVSEPKWSEKKGNQGTKDFKPNYKRKTPYYQQPSSFQSTYYPHYQAQQSFAQPFAYSQPPPPVVAQPAPPFSTQPQLSQPSVNQQPQSFFPPTVRPPEVAPVNDRAQRRHCWGCGRPGFTVRTCGCQSGNANGRS</sequence>
<dbReference type="EMBL" id="HBUF01184869">
    <property type="protein sequence ID" value="CAG6656397.1"/>
    <property type="molecule type" value="Transcribed_RNA"/>
</dbReference>
<proteinExistence type="predicted"/>
<evidence type="ECO:0000313" key="3">
    <source>
        <dbReference type="EMBL" id="CAG6656377.1"/>
    </source>
</evidence>
<feature type="region of interest" description="Disordered" evidence="1">
    <location>
        <begin position="243"/>
        <end position="282"/>
    </location>
</feature>
<protein>
    <recommendedName>
        <fullName evidence="2">Retrotransposon gag domain-containing protein</fullName>
    </recommendedName>
</protein>
<feature type="compositionally biased region" description="Pro residues" evidence="1">
    <location>
        <begin position="529"/>
        <end position="543"/>
    </location>
</feature>